<proteinExistence type="predicted"/>
<evidence type="ECO:0000256" key="1">
    <source>
        <dbReference type="SAM" id="Phobius"/>
    </source>
</evidence>
<keyword evidence="1" id="KW-1133">Transmembrane helix</keyword>
<feature type="transmembrane region" description="Helical" evidence="1">
    <location>
        <begin position="68"/>
        <end position="86"/>
    </location>
</feature>
<reference evidence="2" key="1">
    <citation type="submission" date="2020-04" db="EMBL/GenBank/DDBJ databases">
        <authorList>
            <person name="Chiriac C."/>
            <person name="Salcher M."/>
            <person name="Ghai R."/>
            <person name="Kavagutti S V."/>
        </authorList>
    </citation>
    <scope>NUCLEOTIDE SEQUENCE</scope>
</reference>
<feature type="transmembrane region" description="Helical" evidence="1">
    <location>
        <begin position="28"/>
        <end position="47"/>
    </location>
</feature>
<sequence>MKIKKLLGMALLVGFINPFIFTDHQQWYQGFAGLLASFIGSGLIFGFKGYTVNPRYIGNADMMPVINQVWMMFFIGAVANLIWATLYV</sequence>
<keyword evidence="1" id="KW-0812">Transmembrane</keyword>
<organism evidence="2">
    <name type="scientific">uncultured Caudovirales phage</name>
    <dbReference type="NCBI Taxonomy" id="2100421"/>
    <lineage>
        <taxon>Viruses</taxon>
        <taxon>Duplodnaviria</taxon>
        <taxon>Heunggongvirae</taxon>
        <taxon>Uroviricota</taxon>
        <taxon>Caudoviricetes</taxon>
        <taxon>Peduoviridae</taxon>
        <taxon>Maltschvirus</taxon>
        <taxon>Maltschvirus maltsch</taxon>
    </lineage>
</organism>
<accession>A0A6J5MSI7</accession>
<gene>
    <name evidence="2" type="ORF">UFOVP535_27</name>
</gene>
<evidence type="ECO:0000313" key="2">
    <source>
        <dbReference type="EMBL" id="CAB4148827.1"/>
    </source>
</evidence>
<dbReference type="EMBL" id="LR796506">
    <property type="protein sequence ID" value="CAB4148827.1"/>
    <property type="molecule type" value="Genomic_DNA"/>
</dbReference>
<name>A0A6J5MSI7_9CAUD</name>
<keyword evidence="1" id="KW-0472">Membrane</keyword>
<protein>
    <submittedName>
        <fullName evidence="2">Uncharacterized protein</fullName>
    </submittedName>
</protein>